<feature type="transmembrane region" description="Helical" evidence="1">
    <location>
        <begin position="894"/>
        <end position="916"/>
    </location>
</feature>
<dbReference type="PROSITE" id="PS50011">
    <property type="entry name" value="PROTEIN_KINASE_DOM"/>
    <property type="match status" value="1"/>
</dbReference>
<dbReference type="AlphaFoldDB" id="A0AAE1WKZ0"/>
<dbReference type="Pfam" id="PF14144">
    <property type="entry name" value="DOG1"/>
    <property type="match status" value="1"/>
</dbReference>
<feature type="domain" description="Protein kinase" evidence="2">
    <location>
        <begin position="45"/>
        <end position="318"/>
    </location>
</feature>
<keyword evidence="4" id="KW-0808">Transferase</keyword>
<dbReference type="InterPro" id="IPR000719">
    <property type="entry name" value="Prot_kinase_dom"/>
</dbReference>
<organism evidence="4 5">
    <name type="scientific">Sesamum angolense</name>
    <dbReference type="NCBI Taxonomy" id="2727404"/>
    <lineage>
        <taxon>Eukaryota</taxon>
        <taxon>Viridiplantae</taxon>
        <taxon>Streptophyta</taxon>
        <taxon>Embryophyta</taxon>
        <taxon>Tracheophyta</taxon>
        <taxon>Spermatophyta</taxon>
        <taxon>Magnoliopsida</taxon>
        <taxon>eudicotyledons</taxon>
        <taxon>Gunneridae</taxon>
        <taxon>Pentapetalae</taxon>
        <taxon>asterids</taxon>
        <taxon>lamiids</taxon>
        <taxon>Lamiales</taxon>
        <taxon>Pedaliaceae</taxon>
        <taxon>Sesamum</taxon>
    </lineage>
</organism>
<dbReference type="Gene3D" id="1.10.510.10">
    <property type="entry name" value="Transferase(Phosphotransferase) domain 1"/>
    <property type="match status" value="1"/>
</dbReference>
<reference evidence="4" key="1">
    <citation type="submission" date="2020-06" db="EMBL/GenBank/DDBJ databases">
        <authorList>
            <person name="Li T."/>
            <person name="Hu X."/>
            <person name="Zhang T."/>
            <person name="Song X."/>
            <person name="Zhang H."/>
            <person name="Dai N."/>
            <person name="Sheng W."/>
            <person name="Hou X."/>
            <person name="Wei L."/>
        </authorList>
    </citation>
    <scope>NUCLEOTIDE SEQUENCE</scope>
    <source>
        <strain evidence="4">K16</strain>
        <tissue evidence="4">Leaf</tissue>
    </source>
</reference>
<reference evidence="4" key="2">
    <citation type="journal article" date="2024" name="Plant">
        <title>Genomic evolution and insights into agronomic trait innovations of Sesamum species.</title>
        <authorList>
            <person name="Miao H."/>
            <person name="Wang L."/>
            <person name="Qu L."/>
            <person name="Liu H."/>
            <person name="Sun Y."/>
            <person name="Le M."/>
            <person name="Wang Q."/>
            <person name="Wei S."/>
            <person name="Zheng Y."/>
            <person name="Lin W."/>
            <person name="Duan Y."/>
            <person name="Cao H."/>
            <person name="Xiong S."/>
            <person name="Wang X."/>
            <person name="Wei L."/>
            <person name="Li C."/>
            <person name="Ma Q."/>
            <person name="Ju M."/>
            <person name="Zhao R."/>
            <person name="Li G."/>
            <person name="Mu C."/>
            <person name="Tian Q."/>
            <person name="Mei H."/>
            <person name="Zhang T."/>
            <person name="Gao T."/>
            <person name="Zhang H."/>
        </authorList>
    </citation>
    <scope>NUCLEOTIDE SEQUENCE</scope>
    <source>
        <strain evidence="4">K16</strain>
    </source>
</reference>
<proteinExistence type="predicted"/>
<dbReference type="PANTHER" id="PTHR47209:SF10">
    <property type="entry name" value="E3 UBIQUITIN-PROTEIN LIGASE KEG-LIKE"/>
    <property type="match status" value="1"/>
</dbReference>
<keyword evidence="1" id="KW-1133">Transmembrane helix</keyword>
<dbReference type="GO" id="GO:0004672">
    <property type="term" value="F:protein kinase activity"/>
    <property type="evidence" value="ECO:0007669"/>
    <property type="project" value="InterPro"/>
</dbReference>
<dbReference type="Proteomes" id="UP001289374">
    <property type="component" value="Unassembled WGS sequence"/>
</dbReference>
<evidence type="ECO:0000256" key="1">
    <source>
        <dbReference type="SAM" id="Phobius"/>
    </source>
</evidence>
<dbReference type="EMBL" id="JACGWL010000009">
    <property type="protein sequence ID" value="KAK4395347.1"/>
    <property type="molecule type" value="Genomic_DNA"/>
</dbReference>
<dbReference type="GO" id="GO:0043565">
    <property type="term" value="F:sequence-specific DNA binding"/>
    <property type="evidence" value="ECO:0007669"/>
    <property type="project" value="InterPro"/>
</dbReference>
<dbReference type="InterPro" id="IPR053293">
    <property type="entry name" value="OCM_Kinase"/>
</dbReference>
<evidence type="ECO:0000259" key="3">
    <source>
        <dbReference type="PROSITE" id="PS51806"/>
    </source>
</evidence>
<dbReference type="GO" id="GO:0005524">
    <property type="term" value="F:ATP binding"/>
    <property type="evidence" value="ECO:0007669"/>
    <property type="project" value="InterPro"/>
</dbReference>
<dbReference type="Pfam" id="PF07714">
    <property type="entry name" value="PK_Tyr_Ser-Thr"/>
    <property type="match status" value="1"/>
</dbReference>
<keyword evidence="4" id="KW-0418">Kinase</keyword>
<feature type="domain" description="DOG1" evidence="3">
    <location>
        <begin position="673"/>
        <end position="885"/>
    </location>
</feature>
<keyword evidence="1" id="KW-0812">Transmembrane</keyword>
<sequence>MADQIYAVSPVAPFDYELYEGDPDQLRTVDATPAQPNSYIDPASLKVKYRIGHGLFGPVWVATHHQSASDYDEYHEVAVKMLHPIKDDHVHEFLHKFEKLWVNLKSRQLQGVCWLHGISLVSGQICIALKSYEGSIGDRMGQLKGGKLPLADVVRYGIELARGIQQLHQIGFLVLNLKPTNFLLDENDRVVLGDFGIPYLLLGIAWRDSHLAFRPGTPNYMAPEQWQPGVRGPISYETDSWGFACSMIEMLTGTPPWFGRSMEEIHHAVVIHQEKPQVPIGLPPAVEDVLKGCFEYDFRNRPLMPDILQAFESSRKAVYNEGSWSGPGSNLYVDKLPRSGFSKWFLSKNPLQVGDTVRSRKALNTCKPLSLAVTEGVVVGIEKDSDRDGYVLVQIPNRHNQLRVNILALERVTSGFASGDWVRLIKENDKHSCLGILHSIQRDGSVAVGILGLETHWRGHSSEVKLVDPFSVGQFVRLKANIRTPQFDWPHKRGGAWASGKVSQILPNGCLVVRFPGSFVLRDESTCFLANPEEVECVSFDTSPGIVEKYELVEDFHWAVRPLAIAFSVFTAAKLGIFVGRNVGARINKWKRTPKQNEVQNQDGQSGGNAAWLPPTVANILFKEGAPVSNSRRYLQEARQEEEEEQFRITRKALGDGHSTTSFKPQARKPCEEFLSCENYGAWRQEQRIVAARLKKHLKARWAIQKLIHEQLGRFQANYNRAMRPTKMTDFAQFLMPKWIPAHELAALFWLGDWRPSTILELLRSLAHSLLDPIGVDRALSQLIHDIRIEEAVIDEEMTEIQANCVLHLPFGPTNSEGNWLALARVRSEFKKIHRVITKAQNLRIKALELAVTKLLSQTDAAEFLVAFVGIQEAIHEYSIKHKTRKGPVCIDELAIHSGIGVAPFLFCLKIVSYVIQM</sequence>
<dbReference type="InterPro" id="IPR001245">
    <property type="entry name" value="Ser-Thr/Tyr_kinase_cat_dom"/>
</dbReference>
<evidence type="ECO:0000313" key="4">
    <source>
        <dbReference type="EMBL" id="KAK4395347.1"/>
    </source>
</evidence>
<comment type="caution">
    <text evidence="4">The sequence shown here is derived from an EMBL/GenBank/DDBJ whole genome shotgun (WGS) entry which is preliminary data.</text>
</comment>
<keyword evidence="1" id="KW-0472">Membrane</keyword>
<evidence type="ECO:0000313" key="5">
    <source>
        <dbReference type="Proteomes" id="UP001289374"/>
    </source>
</evidence>
<dbReference type="InterPro" id="IPR025422">
    <property type="entry name" value="TGA_domain"/>
</dbReference>
<dbReference type="Gene3D" id="3.30.200.20">
    <property type="entry name" value="Phosphorylase Kinase, domain 1"/>
    <property type="match status" value="1"/>
</dbReference>
<dbReference type="PANTHER" id="PTHR47209">
    <property type="entry name" value="OS06G0639500 PROTEIN"/>
    <property type="match status" value="1"/>
</dbReference>
<dbReference type="SUPFAM" id="SSF56112">
    <property type="entry name" value="Protein kinase-like (PK-like)"/>
    <property type="match status" value="1"/>
</dbReference>
<accession>A0AAE1WKZ0</accession>
<keyword evidence="5" id="KW-1185">Reference proteome</keyword>
<dbReference type="GO" id="GO:0006351">
    <property type="term" value="P:DNA-templated transcription"/>
    <property type="evidence" value="ECO:0007669"/>
    <property type="project" value="InterPro"/>
</dbReference>
<dbReference type="InterPro" id="IPR011009">
    <property type="entry name" value="Kinase-like_dom_sf"/>
</dbReference>
<gene>
    <name evidence="4" type="ORF">Sango_1689000</name>
</gene>
<evidence type="ECO:0000259" key="2">
    <source>
        <dbReference type="PROSITE" id="PS50011"/>
    </source>
</evidence>
<name>A0AAE1WKZ0_9LAMI</name>
<protein>
    <submittedName>
        <fullName evidence="4">Serine/threonine-protein kinase DDB</fullName>
    </submittedName>
</protein>
<dbReference type="PROSITE" id="PS51806">
    <property type="entry name" value="DOG1"/>
    <property type="match status" value="1"/>
</dbReference>